<evidence type="ECO:0000256" key="1">
    <source>
        <dbReference type="SAM" id="MobiDB-lite"/>
    </source>
</evidence>
<evidence type="ECO:0000313" key="3">
    <source>
        <dbReference type="EMBL" id="MBD8012882.1"/>
    </source>
</evidence>
<comment type="caution">
    <text evidence="3">The sequence shown here is derived from an EMBL/GenBank/DDBJ whole genome shotgun (WGS) entry which is preliminary data.</text>
</comment>
<evidence type="ECO:0000313" key="4">
    <source>
        <dbReference type="Proteomes" id="UP000611521"/>
    </source>
</evidence>
<feature type="compositionally biased region" description="Basic and acidic residues" evidence="1">
    <location>
        <begin position="496"/>
        <end position="508"/>
    </location>
</feature>
<evidence type="ECO:0000259" key="2">
    <source>
        <dbReference type="Pfam" id="PF02720"/>
    </source>
</evidence>
<dbReference type="EMBL" id="JACSPX010000003">
    <property type="protein sequence ID" value="MBD8012882.1"/>
    <property type="molecule type" value="Genomic_DNA"/>
</dbReference>
<sequence length="508" mass="56438">MDDGWNALIERRTALLDEWSAKQREIAMLQAEASTLLARRWELWQEEVAAAPQHRDAIERSMMAEYSAAGHVSQGSMTFAFTDAHLLATEFGAVRESFAAGRITPGHVREILREAAPVREAIETGVVEAGTLMLYEAAALETAENDTATRTRAQARRLAAALAGSTVVEQHERAATERTITVRSIGDGLVLLQAVLPEHLGLAIVDRLTKMARHMLKHPEDRRPEFGPSEPEEVGLDPETLLPVGDGMPDADPTEGAIFGSHTFTADPFDLPPDPRFHDDSPCIIHVPDDARTMDQLRADLFTDLLLASTPTEAHGTGLESIRATIQVTVAATTLAGEDDRPAELDGVGPLLPEVARSLAGQRTGWTRLFLDPSGMVVETDTYTPTEQMRRFLRARDQYCRFPGCRTPIHRCQTDHNEDWALGGKTHIDNLAHFCGRHHPIKHPDIPDSHRWYARQLPDRSVEWISPNGRRYRDRPSRRVMFVPSVDHPDPPGSSHDADQDPTERPPF</sequence>
<dbReference type="Pfam" id="PF02720">
    <property type="entry name" value="DUF222"/>
    <property type="match status" value="2"/>
</dbReference>
<proteinExistence type="predicted"/>
<dbReference type="CDD" id="cd00085">
    <property type="entry name" value="HNHc"/>
    <property type="match status" value="1"/>
</dbReference>
<feature type="region of interest" description="Disordered" evidence="1">
    <location>
        <begin position="475"/>
        <end position="508"/>
    </location>
</feature>
<name>A0ABR8W793_9MICO</name>
<dbReference type="InterPro" id="IPR003870">
    <property type="entry name" value="DUF222"/>
</dbReference>
<dbReference type="Gene3D" id="1.10.30.50">
    <property type="match status" value="1"/>
</dbReference>
<keyword evidence="4" id="KW-1185">Reference proteome</keyword>
<gene>
    <name evidence="3" type="ORF">H9633_11315</name>
</gene>
<dbReference type="RefSeq" id="WP_191713242.1">
    <property type="nucleotide sequence ID" value="NZ_JACSPX010000003.1"/>
</dbReference>
<feature type="domain" description="DUF222" evidence="2">
    <location>
        <begin position="27"/>
        <end position="221"/>
    </location>
</feature>
<protein>
    <submittedName>
        <fullName evidence="3">DUF222 domain-containing protein</fullName>
    </submittedName>
</protein>
<feature type="domain" description="DUF222" evidence="2">
    <location>
        <begin position="289"/>
        <end position="397"/>
    </location>
</feature>
<reference evidence="3 4" key="1">
    <citation type="submission" date="2020-08" db="EMBL/GenBank/DDBJ databases">
        <title>A Genomic Blueprint of the Chicken Gut Microbiome.</title>
        <authorList>
            <person name="Gilroy R."/>
            <person name="Ravi A."/>
            <person name="Getino M."/>
            <person name="Pursley I."/>
            <person name="Horton D.L."/>
            <person name="Alikhan N.-F."/>
            <person name="Baker D."/>
            <person name="Gharbi K."/>
            <person name="Hall N."/>
            <person name="Watson M."/>
            <person name="Adriaenssens E.M."/>
            <person name="Foster-Nyarko E."/>
            <person name="Jarju S."/>
            <person name="Secka A."/>
            <person name="Antonio M."/>
            <person name="Oren A."/>
            <person name="Chaudhuri R."/>
            <person name="La Ragione R.M."/>
            <person name="Hildebrand F."/>
            <person name="Pallen M.J."/>
        </authorList>
    </citation>
    <scope>NUCLEOTIDE SEQUENCE [LARGE SCALE GENOMIC DNA]</scope>
    <source>
        <strain evidence="3 4">Re1</strain>
    </source>
</reference>
<dbReference type="Proteomes" id="UP000611521">
    <property type="component" value="Unassembled WGS sequence"/>
</dbReference>
<organism evidence="3 4">
    <name type="scientific">Microbacterium commune</name>
    <dbReference type="NCBI Taxonomy" id="2762219"/>
    <lineage>
        <taxon>Bacteria</taxon>
        <taxon>Bacillati</taxon>
        <taxon>Actinomycetota</taxon>
        <taxon>Actinomycetes</taxon>
        <taxon>Micrococcales</taxon>
        <taxon>Microbacteriaceae</taxon>
        <taxon>Microbacterium</taxon>
    </lineage>
</organism>
<accession>A0ABR8W793</accession>
<dbReference type="InterPro" id="IPR003615">
    <property type="entry name" value="HNH_nuc"/>
</dbReference>